<keyword evidence="12" id="KW-0670">Pyruvate</keyword>
<evidence type="ECO:0000256" key="11">
    <source>
        <dbReference type="ARBA" id="ARBA00023152"/>
    </source>
</evidence>
<accession>A0A7R9EQI7</accession>
<dbReference type="Gene3D" id="3.20.20.60">
    <property type="entry name" value="Phosphoenolpyruvate-binding domains"/>
    <property type="match status" value="1"/>
</dbReference>
<dbReference type="GO" id="GO:0005524">
    <property type="term" value="F:ATP binding"/>
    <property type="evidence" value="ECO:0007669"/>
    <property type="project" value="UniProtKB-KW"/>
</dbReference>
<dbReference type="InterPro" id="IPR015793">
    <property type="entry name" value="Pyrv_Knase_brl"/>
</dbReference>
<dbReference type="GO" id="GO:0004743">
    <property type="term" value="F:pyruvate kinase activity"/>
    <property type="evidence" value="ECO:0007669"/>
    <property type="project" value="UniProtKB-EC"/>
</dbReference>
<keyword evidence="10" id="KW-0460">Magnesium</keyword>
<dbReference type="InterPro" id="IPR040442">
    <property type="entry name" value="Pyrv_kinase-like_dom_sf"/>
</dbReference>
<comment type="similarity">
    <text evidence="3">Belongs to the pyruvate kinase family.</text>
</comment>
<evidence type="ECO:0000256" key="5">
    <source>
        <dbReference type="ARBA" id="ARBA00022679"/>
    </source>
</evidence>
<feature type="domain" description="Pyruvate kinase barrel" evidence="13">
    <location>
        <begin position="174"/>
        <end position="226"/>
    </location>
</feature>
<dbReference type="UniPathway" id="UPA00109">
    <property type="reaction ID" value="UER00188"/>
</dbReference>
<dbReference type="InterPro" id="IPR015813">
    <property type="entry name" value="Pyrv/PenolPyrv_kinase-like_dom"/>
</dbReference>
<dbReference type="EMBL" id="OD564412">
    <property type="protein sequence ID" value="CAD7438223.1"/>
    <property type="molecule type" value="Genomic_DNA"/>
</dbReference>
<evidence type="ECO:0000256" key="10">
    <source>
        <dbReference type="ARBA" id="ARBA00022842"/>
    </source>
</evidence>
<dbReference type="GO" id="GO:0030955">
    <property type="term" value="F:potassium ion binding"/>
    <property type="evidence" value="ECO:0007669"/>
    <property type="project" value="InterPro"/>
</dbReference>
<dbReference type="EC" id="2.7.1.40" evidence="4"/>
<gene>
    <name evidence="14" type="ORF">TBIB3V08_LOCUS818</name>
</gene>
<protein>
    <recommendedName>
        <fullName evidence="4">pyruvate kinase</fullName>
        <ecNumber evidence="4">2.7.1.40</ecNumber>
    </recommendedName>
</protein>
<dbReference type="Pfam" id="PF00224">
    <property type="entry name" value="PK"/>
    <property type="match status" value="1"/>
</dbReference>
<dbReference type="InterPro" id="IPR001697">
    <property type="entry name" value="Pyr_Knase"/>
</dbReference>
<evidence type="ECO:0000256" key="12">
    <source>
        <dbReference type="ARBA" id="ARBA00023317"/>
    </source>
</evidence>
<evidence type="ECO:0000256" key="3">
    <source>
        <dbReference type="ARBA" id="ARBA00008663"/>
    </source>
</evidence>
<comment type="pathway">
    <text evidence="2">Carbohydrate degradation; glycolysis; pyruvate from D-glyceraldehyde 3-phosphate: step 5/5.</text>
</comment>
<evidence type="ECO:0000313" key="14">
    <source>
        <dbReference type="EMBL" id="CAD7438223.1"/>
    </source>
</evidence>
<dbReference type="PANTHER" id="PTHR11817">
    <property type="entry name" value="PYRUVATE KINASE"/>
    <property type="match status" value="1"/>
</dbReference>
<organism evidence="14">
    <name type="scientific">Timema bartmani</name>
    <dbReference type="NCBI Taxonomy" id="61472"/>
    <lineage>
        <taxon>Eukaryota</taxon>
        <taxon>Metazoa</taxon>
        <taxon>Ecdysozoa</taxon>
        <taxon>Arthropoda</taxon>
        <taxon>Hexapoda</taxon>
        <taxon>Insecta</taxon>
        <taxon>Pterygota</taxon>
        <taxon>Neoptera</taxon>
        <taxon>Polyneoptera</taxon>
        <taxon>Phasmatodea</taxon>
        <taxon>Timematodea</taxon>
        <taxon>Timematoidea</taxon>
        <taxon>Timematidae</taxon>
        <taxon>Timema</taxon>
    </lineage>
</organism>
<evidence type="ECO:0000256" key="6">
    <source>
        <dbReference type="ARBA" id="ARBA00022723"/>
    </source>
</evidence>
<evidence type="ECO:0000256" key="4">
    <source>
        <dbReference type="ARBA" id="ARBA00012142"/>
    </source>
</evidence>
<keyword evidence="9" id="KW-0067">ATP-binding</keyword>
<evidence type="ECO:0000259" key="13">
    <source>
        <dbReference type="Pfam" id="PF00224"/>
    </source>
</evidence>
<keyword evidence="6" id="KW-0479">Metal-binding</keyword>
<dbReference type="GO" id="GO:0016301">
    <property type="term" value="F:kinase activity"/>
    <property type="evidence" value="ECO:0007669"/>
    <property type="project" value="UniProtKB-KW"/>
</dbReference>
<keyword evidence="5" id="KW-0808">Transferase</keyword>
<evidence type="ECO:0000256" key="2">
    <source>
        <dbReference type="ARBA" id="ARBA00004997"/>
    </source>
</evidence>
<sequence>MMTHRTELPWCSAIQKVWEPLQPNTRATPQALFYLSALTQAARRNRRESIKCIVGMEVSVLCKGETMRSPKRDSNFYVPVLGNLVQHKTITLANYTTEEGINEVDIVLWDVINKNDYNRLLMNKESFQLYESVEIHPEQPPGIVAKMQLGAAYADTLIDHMCQLNINSEASQERLTSIVCTIGPACKEVAVLEQMMEAGMNVARLNFSHGTHEYHAGTIANLRTAAYEL</sequence>
<evidence type="ECO:0000256" key="7">
    <source>
        <dbReference type="ARBA" id="ARBA00022741"/>
    </source>
</evidence>
<evidence type="ECO:0000256" key="1">
    <source>
        <dbReference type="ARBA" id="ARBA00001958"/>
    </source>
</evidence>
<comment type="cofactor">
    <cofactor evidence="1">
        <name>K(+)</name>
        <dbReference type="ChEBI" id="CHEBI:29103"/>
    </cofactor>
</comment>
<keyword evidence="8" id="KW-0418">Kinase</keyword>
<dbReference type="SUPFAM" id="SSF51621">
    <property type="entry name" value="Phosphoenolpyruvate/pyruvate domain"/>
    <property type="match status" value="1"/>
</dbReference>
<name>A0A7R9EQI7_9NEOP</name>
<dbReference type="GO" id="GO:0000287">
    <property type="term" value="F:magnesium ion binding"/>
    <property type="evidence" value="ECO:0007669"/>
    <property type="project" value="InterPro"/>
</dbReference>
<reference evidence="14" key="1">
    <citation type="submission" date="2020-11" db="EMBL/GenBank/DDBJ databases">
        <authorList>
            <person name="Tran Van P."/>
        </authorList>
    </citation>
    <scope>NUCLEOTIDE SEQUENCE</scope>
</reference>
<keyword evidence="7" id="KW-0547">Nucleotide-binding</keyword>
<evidence type="ECO:0000256" key="9">
    <source>
        <dbReference type="ARBA" id="ARBA00022840"/>
    </source>
</evidence>
<proteinExistence type="inferred from homology"/>
<keyword evidence="11" id="KW-0324">Glycolysis</keyword>
<evidence type="ECO:0000256" key="8">
    <source>
        <dbReference type="ARBA" id="ARBA00022777"/>
    </source>
</evidence>
<dbReference type="AlphaFoldDB" id="A0A7R9EQI7"/>